<dbReference type="PANTHER" id="PTHR31661:SF1">
    <property type="entry name" value="CDAN1-INTERACTING NUCLEASE 1"/>
    <property type="match status" value="1"/>
</dbReference>
<protein>
    <recommendedName>
        <fullName evidence="5">CDAN1-interacting nuclease 1</fullName>
    </recommendedName>
</protein>
<accession>A0A4Y7M5U6</accession>
<dbReference type="GO" id="GO:0005634">
    <property type="term" value="C:nucleus"/>
    <property type="evidence" value="ECO:0007669"/>
    <property type="project" value="UniProtKB-SubCell"/>
</dbReference>
<dbReference type="InterPro" id="IPR029404">
    <property type="entry name" value="CDIN1"/>
</dbReference>
<evidence type="ECO:0000256" key="3">
    <source>
        <dbReference type="ARBA" id="ARBA00022490"/>
    </source>
</evidence>
<evidence type="ECO:0000256" key="4">
    <source>
        <dbReference type="ARBA" id="ARBA00023242"/>
    </source>
</evidence>
<sequence>MARVLNQTTYKSLLDSLYKLPFRNRVQILLKLFPELSADTLKCIVAQECQKRMKTSHGRLTTPETVEAMYKKFTNSILMNEEQGILLRLSDEIGLTPALLARSIIERHYQRDDKSKPAKLLVSTLMKNTALIDDRDLAFETYLCLLEDDEYGPIAEATKQSRGYEYEIHLRMELENSKVSFLHEDHLRMKGYDKTPDIKLEIPVAIDGQVINWIESKALFGDEEVHRGYLKDQLYSYWNRFGPGLVIYWFGYVEDLEKIHQNRIILIRDTLPKNMVLMEQHL</sequence>
<keyword evidence="4" id="KW-0539">Nucleus</keyword>
<name>A0A4Y7M5U6_9CRUS</name>
<evidence type="ECO:0000256" key="5">
    <source>
        <dbReference type="ARBA" id="ARBA00023480"/>
    </source>
</evidence>
<evidence type="ECO:0000256" key="1">
    <source>
        <dbReference type="ARBA" id="ARBA00004123"/>
    </source>
</evidence>
<reference evidence="6" key="1">
    <citation type="submission" date="2018-08" db="EMBL/GenBank/DDBJ databases">
        <authorList>
            <person name="Cornetti L."/>
        </authorList>
    </citation>
    <scope>NUCLEOTIDE SEQUENCE</scope>
    <source>
        <strain evidence="6">PT-GA-1</strain>
    </source>
</reference>
<dbReference type="GO" id="GO:0005737">
    <property type="term" value="C:cytoplasm"/>
    <property type="evidence" value="ECO:0007669"/>
    <property type="project" value="UniProtKB-SubCell"/>
</dbReference>
<dbReference type="AlphaFoldDB" id="A0A4Y7M5U6"/>
<dbReference type="PANTHER" id="PTHR31661">
    <property type="entry name" value="SIMILAR TO CDNA SEQUENCE BC052040"/>
    <property type="match status" value="1"/>
</dbReference>
<dbReference type="EMBL" id="LR006277">
    <property type="protein sequence ID" value="SVE75896.1"/>
    <property type="molecule type" value="mRNA"/>
</dbReference>
<organism evidence="6">
    <name type="scientific">Daphnia hispanica</name>
    <dbReference type="NCBI Taxonomy" id="575233"/>
    <lineage>
        <taxon>Eukaryota</taxon>
        <taxon>Metazoa</taxon>
        <taxon>Ecdysozoa</taxon>
        <taxon>Arthropoda</taxon>
        <taxon>Crustacea</taxon>
        <taxon>Branchiopoda</taxon>
        <taxon>Diplostraca</taxon>
        <taxon>Cladocera</taxon>
        <taxon>Anomopoda</taxon>
        <taxon>Daphniidae</taxon>
        <taxon>Daphnia</taxon>
    </lineage>
</organism>
<evidence type="ECO:0000313" key="6">
    <source>
        <dbReference type="EMBL" id="SVE75896.1"/>
    </source>
</evidence>
<evidence type="ECO:0000256" key="2">
    <source>
        <dbReference type="ARBA" id="ARBA00004496"/>
    </source>
</evidence>
<dbReference type="Pfam" id="PF14811">
    <property type="entry name" value="TPD"/>
    <property type="match status" value="1"/>
</dbReference>
<keyword evidence="3" id="KW-0963">Cytoplasm</keyword>
<gene>
    <name evidence="6" type="primary">EOG090X0A0V</name>
</gene>
<comment type="subcellular location">
    <subcellularLocation>
        <location evidence="2">Cytoplasm</location>
    </subcellularLocation>
    <subcellularLocation>
        <location evidence="1">Nucleus</location>
    </subcellularLocation>
</comment>
<proteinExistence type="evidence at transcript level"/>